<accession>A0A1G1L2P4</accession>
<dbReference type="InterPro" id="IPR014995">
    <property type="entry name" value="DUF1844"/>
</dbReference>
<name>A0A1G1L2P4_9BACT</name>
<proteinExistence type="predicted"/>
<sequence length="133" mass="14906">MNEGEFVDEKDIHFTNKHVDESWKDAVSGQKEKSVSEPEPKPQATEGVDSSRVNFHNFITSLGMQALLLMGEIKAPGAEKIEVNLEAAQELIDLLVMLRGKTKGNLSQEEDKMLNTLIAEIQLKYVEHAREKA</sequence>
<dbReference type="EMBL" id="MHFR01000007">
    <property type="protein sequence ID" value="OGW99426.1"/>
    <property type="molecule type" value="Genomic_DNA"/>
</dbReference>
<feature type="compositionally biased region" description="Basic and acidic residues" evidence="1">
    <location>
        <begin position="18"/>
        <end position="40"/>
    </location>
</feature>
<dbReference type="Pfam" id="PF08899">
    <property type="entry name" value="DUF1844"/>
    <property type="match status" value="1"/>
</dbReference>
<evidence type="ECO:0000313" key="3">
    <source>
        <dbReference type="Proteomes" id="UP000178187"/>
    </source>
</evidence>
<feature type="region of interest" description="Disordered" evidence="1">
    <location>
        <begin position="18"/>
        <end position="49"/>
    </location>
</feature>
<dbReference type="AlphaFoldDB" id="A0A1G1L2P4"/>
<dbReference type="Proteomes" id="UP000178187">
    <property type="component" value="Unassembled WGS sequence"/>
</dbReference>
<evidence type="ECO:0000313" key="2">
    <source>
        <dbReference type="EMBL" id="OGW99426.1"/>
    </source>
</evidence>
<organism evidence="2 3">
    <name type="scientific">Candidatus Danuiimicrobium aquiferis</name>
    <dbReference type="NCBI Taxonomy" id="1801832"/>
    <lineage>
        <taxon>Bacteria</taxon>
        <taxon>Pseudomonadati</taxon>
        <taxon>Candidatus Omnitrophota</taxon>
        <taxon>Candidatus Danuiimicrobium</taxon>
    </lineage>
</organism>
<gene>
    <name evidence="2" type="ORF">A3G33_00840</name>
</gene>
<evidence type="ECO:0000256" key="1">
    <source>
        <dbReference type="SAM" id="MobiDB-lite"/>
    </source>
</evidence>
<protein>
    <recommendedName>
        <fullName evidence="4">DUF1844 domain-containing protein</fullName>
    </recommendedName>
</protein>
<reference evidence="2 3" key="1">
    <citation type="journal article" date="2016" name="Nat. Commun.">
        <title>Thousands of microbial genomes shed light on interconnected biogeochemical processes in an aquifer system.</title>
        <authorList>
            <person name="Anantharaman K."/>
            <person name="Brown C.T."/>
            <person name="Hug L.A."/>
            <person name="Sharon I."/>
            <person name="Castelle C.J."/>
            <person name="Probst A.J."/>
            <person name="Thomas B.C."/>
            <person name="Singh A."/>
            <person name="Wilkins M.J."/>
            <person name="Karaoz U."/>
            <person name="Brodie E.L."/>
            <person name="Williams K.H."/>
            <person name="Hubbard S.S."/>
            <person name="Banfield J.F."/>
        </authorList>
    </citation>
    <scope>NUCLEOTIDE SEQUENCE [LARGE SCALE GENOMIC DNA]</scope>
</reference>
<evidence type="ECO:0008006" key="4">
    <source>
        <dbReference type="Google" id="ProtNLM"/>
    </source>
</evidence>
<comment type="caution">
    <text evidence="2">The sequence shown here is derived from an EMBL/GenBank/DDBJ whole genome shotgun (WGS) entry which is preliminary data.</text>
</comment>